<organism evidence="2 3">
    <name type="scientific">Methylophaga thiooxydans DMS010</name>
    <dbReference type="NCBI Taxonomy" id="637616"/>
    <lineage>
        <taxon>Bacteria</taxon>
        <taxon>Pseudomonadati</taxon>
        <taxon>Pseudomonadota</taxon>
        <taxon>Gammaproteobacteria</taxon>
        <taxon>Thiotrichales</taxon>
        <taxon>Piscirickettsiaceae</taxon>
        <taxon>Methylophaga</taxon>
    </lineage>
</organism>
<keyword evidence="3" id="KW-1185">Reference proteome</keyword>
<dbReference type="Gene3D" id="3.40.50.10140">
    <property type="entry name" value="Toll/interleukin-1 receptor homology (TIR) domain"/>
    <property type="match status" value="1"/>
</dbReference>
<dbReference type="SUPFAM" id="SSF52200">
    <property type="entry name" value="Toll/Interleukin receptor TIR domain"/>
    <property type="match status" value="1"/>
</dbReference>
<dbReference type="InterPro" id="IPR000157">
    <property type="entry name" value="TIR_dom"/>
</dbReference>
<accession>C0N9D3</accession>
<dbReference type="EMBL" id="GG657906">
    <property type="protein sequence ID" value="EEF78716.1"/>
    <property type="molecule type" value="Genomic_DNA"/>
</dbReference>
<reference evidence="2 3" key="1">
    <citation type="journal article" date="2011" name="J. Bacteriol.">
        <title>Draft genome sequence of the chemolithoheterotrophic, halophilic methylotroph Methylophaga thiooxydans DMS010.</title>
        <authorList>
            <person name="Boden R."/>
            <person name="Ferriera S."/>
            <person name="Johnson J."/>
            <person name="Kelly D.P."/>
            <person name="Murrell J.C."/>
            <person name="Schafer H."/>
        </authorList>
    </citation>
    <scope>NUCLEOTIDE SEQUENCE [LARGE SCALE GENOMIC DNA]</scope>
    <source>
        <strain evidence="2 3">DMS010</strain>
    </source>
</reference>
<dbReference type="Proteomes" id="UP000004679">
    <property type="component" value="Unassembled WGS sequence"/>
</dbReference>
<dbReference type="GO" id="GO:0007165">
    <property type="term" value="P:signal transduction"/>
    <property type="evidence" value="ECO:0007669"/>
    <property type="project" value="InterPro"/>
</dbReference>
<dbReference type="AlphaFoldDB" id="C0N9D3"/>
<evidence type="ECO:0000259" key="1">
    <source>
        <dbReference type="SMART" id="SM00255"/>
    </source>
</evidence>
<dbReference type="HOGENOM" id="CLU_692525_0_0_6"/>
<dbReference type="Pfam" id="PF13676">
    <property type="entry name" value="TIR_2"/>
    <property type="match status" value="1"/>
</dbReference>
<evidence type="ECO:0000313" key="3">
    <source>
        <dbReference type="Proteomes" id="UP000004679"/>
    </source>
</evidence>
<protein>
    <recommendedName>
        <fullName evidence="1">TIR domain-containing protein</fullName>
    </recommendedName>
</protein>
<dbReference type="SMART" id="SM00255">
    <property type="entry name" value="TIR"/>
    <property type="match status" value="1"/>
</dbReference>
<sequence length="404" mass="46251">MSRARRRMNKYHIALSFAGEDREYVEEVANHLRASGVDVFYDLFEEEDLWGKNLYEHLTSVYRDQALFTVMFVSQFYVEKLWGNLERKSAQARAFRESSEYILPAMFDTYVEVPGMLETTGYIDLNKKTPGKLAELIVRKLTKSGVTLEGQNAYSENVKADVDYPVKAKGKIGRIIEKLKSYNWYTQSPAISDIMSLDWSKLSSDDAFVLGRNIYQCACGGENRAKEILDNLRKELASLPEERAIDLVNGMFFEVYFNSEGEFRGSDLKSRKLPNLLKIQNVKKFSPSISFIRRALEPYKAELPFRPNTQPETLQIKIKVKKADPPTVRAMTANGFDILSSDEDPSGSFWKLSYKGFTLKTLKKQLSSEWGIPDKQIDISVTKGFSEDDELRLPEGHCIKWPSP</sequence>
<gene>
    <name evidence="2" type="ORF">MDMS009_2889</name>
</gene>
<name>C0N9D3_9GAMM</name>
<proteinExistence type="predicted"/>
<evidence type="ECO:0000313" key="2">
    <source>
        <dbReference type="EMBL" id="EEF78716.1"/>
    </source>
</evidence>
<feature type="domain" description="TIR" evidence="1">
    <location>
        <begin position="10"/>
        <end position="148"/>
    </location>
</feature>
<dbReference type="InterPro" id="IPR035897">
    <property type="entry name" value="Toll_tir_struct_dom_sf"/>
</dbReference>